<dbReference type="InterPro" id="IPR002528">
    <property type="entry name" value="MATE_fam"/>
</dbReference>
<sequence>MEQKSLTLRECLIGDRTFYRHVAVVVLPIIVQNTLSNVVSLLDNVMVGQVGTLPMSAVAIINQLLFVFNLCIWGALAGAGIFGAQYYGQGNMEGVRQTLRMKLLIAVGLLVIAFGVLLGAGRPLIELYISADTTAADAAATMEYALGYLRVML</sequence>
<dbReference type="InterPro" id="IPR050222">
    <property type="entry name" value="MATE_MdtK"/>
</dbReference>
<gene>
    <name evidence="3" type="ORF">OBE_11052</name>
</gene>
<dbReference type="GO" id="GO:0015297">
    <property type="term" value="F:antiporter activity"/>
    <property type="evidence" value="ECO:0007669"/>
    <property type="project" value="InterPro"/>
</dbReference>
<feature type="transmembrane region" description="Helical" evidence="2">
    <location>
        <begin position="21"/>
        <end position="40"/>
    </location>
</feature>
<keyword evidence="2" id="KW-0472">Membrane</keyword>
<dbReference type="AlphaFoldDB" id="K1SRK3"/>
<feature type="transmembrane region" description="Helical" evidence="2">
    <location>
        <begin position="103"/>
        <end position="121"/>
    </location>
</feature>
<name>K1SRK3_9ZZZZ</name>
<feature type="non-terminal residue" evidence="3">
    <location>
        <position position="153"/>
    </location>
</feature>
<accession>K1SRK3</accession>
<dbReference type="EMBL" id="AJWZ01007596">
    <property type="protein sequence ID" value="EKC56460.1"/>
    <property type="molecule type" value="Genomic_DNA"/>
</dbReference>
<evidence type="ECO:0000256" key="1">
    <source>
        <dbReference type="ARBA" id="ARBA00022448"/>
    </source>
</evidence>
<organism evidence="3">
    <name type="scientific">human gut metagenome</name>
    <dbReference type="NCBI Taxonomy" id="408170"/>
    <lineage>
        <taxon>unclassified sequences</taxon>
        <taxon>metagenomes</taxon>
        <taxon>organismal metagenomes</taxon>
    </lineage>
</organism>
<keyword evidence="1" id="KW-0813">Transport</keyword>
<proteinExistence type="predicted"/>
<dbReference type="GO" id="GO:0042910">
    <property type="term" value="F:xenobiotic transmembrane transporter activity"/>
    <property type="evidence" value="ECO:0007669"/>
    <property type="project" value="InterPro"/>
</dbReference>
<reference evidence="3" key="1">
    <citation type="journal article" date="2013" name="Environ. Microbiol.">
        <title>Microbiota from the distal guts of lean and obese adolescents exhibit partial functional redundancy besides clear differences in community structure.</title>
        <authorList>
            <person name="Ferrer M."/>
            <person name="Ruiz A."/>
            <person name="Lanza F."/>
            <person name="Haange S.B."/>
            <person name="Oberbach A."/>
            <person name="Till H."/>
            <person name="Bargiela R."/>
            <person name="Campoy C."/>
            <person name="Segura M.T."/>
            <person name="Richter M."/>
            <person name="von Bergen M."/>
            <person name="Seifert J."/>
            <person name="Suarez A."/>
        </authorList>
    </citation>
    <scope>NUCLEOTIDE SEQUENCE</scope>
</reference>
<dbReference type="GO" id="GO:0005886">
    <property type="term" value="C:plasma membrane"/>
    <property type="evidence" value="ECO:0007669"/>
    <property type="project" value="TreeGrafter"/>
</dbReference>
<evidence type="ECO:0000313" key="3">
    <source>
        <dbReference type="EMBL" id="EKC56460.1"/>
    </source>
</evidence>
<dbReference type="PANTHER" id="PTHR43298:SF2">
    <property type="entry name" value="FMN_FAD EXPORTER YEEO-RELATED"/>
    <property type="match status" value="1"/>
</dbReference>
<dbReference type="PANTHER" id="PTHR43298">
    <property type="entry name" value="MULTIDRUG RESISTANCE PROTEIN NORM-RELATED"/>
    <property type="match status" value="1"/>
</dbReference>
<evidence type="ECO:0000256" key="2">
    <source>
        <dbReference type="SAM" id="Phobius"/>
    </source>
</evidence>
<keyword evidence="2" id="KW-1133">Transmembrane helix</keyword>
<keyword evidence="2" id="KW-0812">Transmembrane</keyword>
<feature type="transmembrane region" description="Helical" evidence="2">
    <location>
        <begin position="60"/>
        <end position="82"/>
    </location>
</feature>
<dbReference type="Pfam" id="PF01554">
    <property type="entry name" value="MatE"/>
    <property type="match status" value="1"/>
</dbReference>
<protein>
    <submittedName>
        <fullName evidence="3">MatE efflux family protein</fullName>
    </submittedName>
</protein>
<comment type="caution">
    <text evidence="3">The sequence shown here is derived from an EMBL/GenBank/DDBJ whole genome shotgun (WGS) entry which is preliminary data.</text>
</comment>